<gene>
    <name evidence="2" type="ORF">CFP56_038697</name>
</gene>
<keyword evidence="1" id="KW-1133">Transmembrane helix</keyword>
<reference evidence="2 3" key="1">
    <citation type="journal article" date="2018" name="Sci. Data">
        <title>The draft genome sequence of cork oak.</title>
        <authorList>
            <person name="Ramos A.M."/>
            <person name="Usie A."/>
            <person name="Barbosa P."/>
            <person name="Barros P.M."/>
            <person name="Capote T."/>
            <person name="Chaves I."/>
            <person name="Simoes F."/>
            <person name="Abreu I."/>
            <person name="Carrasquinho I."/>
            <person name="Faro C."/>
            <person name="Guimaraes J.B."/>
            <person name="Mendonca D."/>
            <person name="Nobrega F."/>
            <person name="Rodrigues L."/>
            <person name="Saibo N.J.M."/>
            <person name="Varela M.C."/>
            <person name="Egas C."/>
            <person name="Matos J."/>
            <person name="Miguel C.M."/>
            <person name="Oliveira M.M."/>
            <person name="Ricardo C.P."/>
            <person name="Goncalves S."/>
        </authorList>
    </citation>
    <scope>NUCLEOTIDE SEQUENCE [LARGE SCALE GENOMIC DNA]</scope>
    <source>
        <strain evidence="3">cv. HL8</strain>
    </source>
</reference>
<keyword evidence="1" id="KW-0472">Membrane</keyword>
<keyword evidence="1" id="KW-0812">Transmembrane</keyword>
<dbReference type="EMBL" id="PKMF04000733">
    <property type="protein sequence ID" value="KAK7820591.1"/>
    <property type="molecule type" value="Genomic_DNA"/>
</dbReference>
<dbReference type="AlphaFoldDB" id="A0AAW0J229"/>
<dbReference type="Proteomes" id="UP000237347">
    <property type="component" value="Unassembled WGS sequence"/>
</dbReference>
<evidence type="ECO:0000313" key="2">
    <source>
        <dbReference type="EMBL" id="KAK7820591.1"/>
    </source>
</evidence>
<organism evidence="2 3">
    <name type="scientific">Quercus suber</name>
    <name type="common">Cork oak</name>
    <dbReference type="NCBI Taxonomy" id="58331"/>
    <lineage>
        <taxon>Eukaryota</taxon>
        <taxon>Viridiplantae</taxon>
        <taxon>Streptophyta</taxon>
        <taxon>Embryophyta</taxon>
        <taxon>Tracheophyta</taxon>
        <taxon>Spermatophyta</taxon>
        <taxon>Magnoliopsida</taxon>
        <taxon>eudicotyledons</taxon>
        <taxon>Gunneridae</taxon>
        <taxon>Pentapetalae</taxon>
        <taxon>rosids</taxon>
        <taxon>fabids</taxon>
        <taxon>Fagales</taxon>
        <taxon>Fagaceae</taxon>
        <taxon>Quercus</taxon>
    </lineage>
</organism>
<feature type="transmembrane region" description="Helical" evidence="1">
    <location>
        <begin position="122"/>
        <end position="143"/>
    </location>
</feature>
<keyword evidence="3" id="KW-1185">Reference proteome</keyword>
<evidence type="ECO:0000313" key="3">
    <source>
        <dbReference type="Proteomes" id="UP000237347"/>
    </source>
</evidence>
<proteinExistence type="predicted"/>
<sequence length="171" mass="20502">SSTQNRLNQARLILQYQELNDHYNLCQARLIELLFEAKSLRHENAELCLANAEILKLLSSQASFHNLLLSSSYPTEAIVKKSFFIVFSFFWASFELEMIFFCIFYTVWFARKLEKIEKKRKYFFIWIFNIIAYVDVLMWNFVIPRMEFRESGKGNPRKCWGFHFNGILIIR</sequence>
<feature type="non-terminal residue" evidence="2">
    <location>
        <position position="1"/>
    </location>
</feature>
<accession>A0AAW0J229</accession>
<name>A0AAW0J229_QUESU</name>
<evidence type="ECO:0000256" key="1">
    <source>
        <dbReference type="SAM" id="Phobius"/>
    </source>
</evidence>
<comment type="caution">
    <text evidence="2">The sequence shown here is derived from an EMBL/GenBank/DDBJ whole genome shotgun (WGS) entry which is preliminary data.</text>
</comment>
<feature type="transmembrane region" description="Helical" evidence="1">
    <location>
        <begin position="83"/>
        <end position="110"/>
    </location>
</feature>
<protein>
    <submittedName>
        <fullName evidence="2">Zinc finger ccch domain-containing protein 14</fullName>
    </submittedName>
</protein>